<dbReference type="Gene3D" id="1.10.10.60">
    <property type="entry name" value="Homeodomain-like"/>
    <property type="match status" value="2"/>
</dbReference>
<proteinExistence type="predicted"/>
<evidence type="ECO:0000313" key="4">
    <source>
        <dbReference type="Proteomes" id="UP001633002"/>
    </source>
</evidence>
<dbReference type="PANTHER" id="PTHR19303:SF73">
    <property type="entry name" value="PROTEIN PDC2"/>
    <property type="match status" value="1"/>
</dbReference>
<sequence>MPRVELTLKERVEICRHHAVTSSITNKALSVWTTEKMKKPISEMTISRILKRTSELLASQGSTHVKRYRKPECPNLERILFAWFLTMQEANVTMSDEMLIAKARMLHNTVPRETEKEIKFSNGWLQGFKRRNGISAYVRHGKALLLRSIVGKKKSKARLSIALTANMTGHKMVSIREQIHIIRVEFLPPNVTAIYQPMDAGIIRAFKAHYQKRLIHFKLECLQAGQSSDIDVYTALLMIENAWRVDVSSKTVRKCWVHSKLVTFEGILPDFNTLEEVADLSAGIHSDGTRELREALRQLEEITLDSGIVPNMTFSEYIDFENVQEAFDQISVEELAELQGMPEVDIAEEADDHENLESDPIISMQEWNAATEIMRKFLEQSDRDLLKVGSKMKKLLEEIRFLVTAALVQSEITSFFSVESNQ</sequence>
<dbReference type="PANTHER" id="PTHR19303">
    <property type="entry name" value="TRANSPOSON"/>
    <property type="match status" value="1"/>
</dbReference>
<accession>A0ABD3I195</accession>
<keyword evidence="4" id="KW-1185">Reference proteome</keyword>
<dbReference type="SUPFAM" id="SSF46689">
    <property type="entry name" value="Homeodomain-like"/>
    <property type="match status" value="1"/>
</dbReference>
<organism evidence="3 4">
    <name type="scientific">Riccia sorocarpa</name>
    <dbReference type="NCBI Taxonomy" id="122646"/>
    <lineage>
        <taxon>Eukaryota</taxon>
        <taxon>Viridiplantae</taxon>
        <taxon>Streptophyta</taxon>
        <taxon>Embryophyta</taxon>
        <taxon>Marchantiophyta</taxon>
        <taxon>Marchantiopsida</taxon>
        <taxon>Marchantiidae</taxon>
        <taxon>Marchantiales</taxon>
        <taxon>Ricciaceae</taxon>
        <taxon>Riccia</taxon>
    </lineage>
</organism>
<feature type="domain" description="HTH CENPB-type" evidence="2">
    <location>
        <begin position="64"/>
        <end position="138"/>
    </location>
</feature>
<dbReference type="GO" id="GO:0003677">
    <property type="term" value="F:DNA binding"/>
    <property type="evidence" value="ECO:0007669"/>
    <property type="project" value="UniProtKB-KW"/>
</dbReference>
<dbReference type="AlphaFoldDB" id="A0ABD3I195"/>
<dbReference type="InterPro" id="IPR004875">
    <property type="entry name" value="DDE_SF_endonuclease_dom"/>
</dbReference>
<dbReference type="PROSITE" id="PS51253">
    <property type="entry name" value="HTH_CENPB"/>
    <property type="match status" value="1"/>
</dbReference>
<dbReference type="InterPro" id="IPR006600">
    <property type="entry name" value="HTH_CenpB_DNA-bd_dom"/>
</dbReference>
<dbReference type="Pfam" id="PF03221">
    <property type="entry name" value="HTH_Tnp_Tc5"/>
    <property type="match status" value="1"/>
</dbReference>
<dbReference type="InterPro" id="IPR009057">
    <property type="entry name" value="Homeodomain-like_sf"/>
</dbReference>
<protein>
    <recommendedName>
        <fullName evidence="2">HTH CENPB-type domain-containing protein</fullName>
    </recommendedName>
</protein>
<dbReference type="InterPro" id="IPR050863">
    <property type="entry name" value="CenT-Element_Derived"/>
</dbReference>
<gene>
    <name evidence="3" type="ORF">R1sor_011534</name>
</gene>
<dbReference type="Pfam" id="PF03184">
    <property type="entry name" value="DDE_1"/>
    <property type="match status" value="1"/>
</dbReference>
<dbReference type="SMART" id="SM00674">
    <property type="entry name" value="CENPB"/>
    <property type="match status" value="1"/>
</dbReference>
<evidence type="ECO:0000256" key="1">
    <source>
        <dbReference type="ARBA" id="ARBA00023125"/>
    </source>
</evidence>
<evidence type="ECO:0000313" key="3">
    <source>
        <dbReference type="EMBL" id="KAL3697458.1"/>
    </source>
</evidence>
<keyword evidence="1" id="KW-0238">DNA-binding</keyword>
<reference evidence="3 4" key="1">
    <citation type="submission" date="2024-09" db="EMBL/GenBank/DDBJ databases">
        <title>Chromosome-scale assembly of Riccia sorocarpa.</title>
        <authorList>
            <person name="Paukszto L."/>
        </authorList>
    </citation>
    <scope>NUCLEOTIDE SEQUENCE [LARGE SCALE GENOMIC DNA]</scope>
    <source>
        <strain evidence="3">LP-2024</strain>
        <tissue evidence="3">Aerial parts of the thallus</tissue>
    </source>
</reference>
<evidence type="ECO:0000259" key="2">
    <source>
        <dbReference type="PROSITE" id="PS51253"/>
    </source>
</evidence>
<dbReference type="Proteomes" id="UP001633002">
    <property type="component" value="Unassembled WGS sequence"/>
</dbReference>
<comment type="caution">
    <text evidence="3">The sequence shown here is derived from an EMBL/GenBank/DDBJ whole genome shotgun (WGS) entry which is preliminary data.</text>
</comment>
<name>A0ABD3I195_9MARC</name>
<dbReference type="EMBL" id="JBJQOH010000002">
    <property type="protein sequence ID" value="KAL3697458.1"/>
    <property type="molecule type" value="Genomic_DNA"/>
</dbReference>